<dbReference type="AlphaFoldDB" id="A0A9D4RLZ0"/>
<dbReference type="GO" id="GO:0007155">
    <property type="term" value="P:cell adhesion"/>
    <property type="evidence" value="ECO:0007669"/>
    <property type="project" value="InterPro"/>
</dbReference>
<dbReference type="PROSITE" id="PS00232">
    <property type="entry name" value="CADHERIN_1"/>
    <property type="match status" value="1"/>
</dbReference>
<proteinExistence type="predicted"/>
<evidence type="ECO:0000313" key="4">
    <source>
        <dbReference type="Proteomes" id="UP000828390"/>
    </source>
</evidence>
<evidence type="ECO:0000256" key="1">
    <source>
        <dbReference type="ARBA" id="ARBA00004370"/>
    </source>
</evidence>
<evidence type="ECO:0008006" key="5">
    <source>
        <dbReference type="Google" id="ProtNLM"/>
    </source>
</evidence>
<dbReference type="EMBL" id="JAIWYP010000002">
    <property type="protein sequence ID" value="KAH3873269.1"/>
    <property type="molecule type" value="Genomic_DNA"/>
</dbReference>
<name>A0A9D4RLZ0_DREPO</name>
<keyword evidence="4" id="KW-1185">Reference proteome</keyword>
<sequence>MFNLAFKIPDELIPLGKEKHEIAVELSVSQYFYILATDRSWKPLSNRALVKIGVAFSNFTRTLGFAIPTQFIEVKESTAITNALLTTLNVTNTNVALRLFSTPPPRCHATLSYQKTFVYINVQDENDNAPYFVYPVYPALLNVRTYFGAIARFSMSNKAPNVIGRIILIETISYQRYILNGILSVDYKKTDVIFVVVNDGNQFNLFDAATDELNL</sequence>
<organism evidence="3 4">
    <name type="scientific">Dreissena polymorpha</name>
    <name type="common">Zebra mussel</name>
    <name type="synonym">Mytilus polymorpha</name>
    <dbReference type="NCBI Taxonomy" id="45954"/>
    <lineage>
        <taxon>Eukaryota</taxon>
        <taxon>Metazoa</taxon>
        <taxon>Spiralia</taxon>
        <taxon>Lophotrochozoa</taxon>
        <taxon>Mollusca</taxon>
        <taxon>Bivalvia</taxon>
        <taxon>Autobranchia</taxon>
        <taxon>Heteroconchia</taxon>
        <taxon>Euheterodonta</taxon>
        <taxon>Imparidentia</taxon>
        <taxon>Neoheterodontei</taxon>
        <taxon>Myida</taxon>
        <taxon>Dreissenoidea</taxon>
        <taxon>Dreissenidae</taxon>
        <taxon>Dreissena</taxon>
    </lineage>
</organism>
<keyword evidence="2" id="KW-0472">Membrane</keyword>
<comment type="caution">
    <text evidence="3">The sequence shown here is derived from an EMBL/GenBank/DDBJ whole genome shotgun (WGS) entry which is preliminary data.</text>
</comment>
<dbReference type="InterPro" id="IPR020894">
    <property type="entry name" value="Cadherin_CS"/>
</dbReference>
<protein>
    <recommendedName>
        <fullName evidence="5">Cadherin domain-containing protein</fullName>
    </recommendedName>
</protein>
<reference evidence="3" key="2">
    <citation type="submission" date="2020-11" db="EMBL/GenBank/DDBJ databases">
        <authorList>
            <person name="McCartney M.A."/>
            <person name="Auch B."/>
            <person name="Kono T."/>
            <person name="Mallez S."/>
            <person name="Becker A."/>
            <person name="Gohl D.M."/>
            <person name="Silverstein K.A.T."/>
            <person name="Koren S."/>
            <person name="Bechman K.B."/>
            <person name="Herman A."/>
            <person name="Abrahante J.E."/>
            <person name="Garbe J."/>
        </authorList>
    </citation>
    <scope>NUCLEOTIDE SEQUENCE</scope>
    <source>
        <strain evidence="3">Duluth1</strain>
        <tissue evidence="3">Whole animal</tissue>
    </source>
</reference>
<comment type="subcellular location">
    <subcellularLocation>
        <location evidence="1">Membrane</location>
    </subcellularLocation>
</comment>
<gene>
    <name evidence="3" type="ORF">DPMN_036500</name>
</gene>
<accession>A0A9D4RLZ0</accession>
<dbReference type="Proteomes" id="UP000828390">
    <property type="component" value="Unassembled WGS sequence"/>
</dbReference>
<dbReference type="GO" id="GO:0005886">
    <property type="term" value="C:plasma membrane"/>
    <property type="evidence" value="ECO:0007669"/>
    <property type="project" value="InterPro"/>
</dbReference>
<reference evidence="3" key="1">
    <citation type="journal article" date="2019" name="bioRxiv">
        <title>The Genome of the Zebra Mussel, Dreissena polymorpha: A Resource for Invasive Species Research.</title>
        <authorList>
            <person name="McCartney M.A."/>
            <person name="Auch B."/>
            <person name="Kono T."/>
            <person name="Mallez S."/>
            <person name="Zhang Y."/>
            <person name="Obille A."/>
            <person name="Becker A."/>
            <person name="Abrahante J.E."/>
            <person name="Garbe J."/>
            <person name="Badalamenti J.P."/>
            <person name="Herman A."/>
            <person name="Mangelson H."/>
            <person name="Liachko I."/>
            <person name="Sullivan S."/>
            <person name="Sone E.D."/>
            <person name="Koren S."/>
            <person name="Silverstein K.A.T."/>
            <person name="Beckman K.B."/>
            <person name="Gohl D.M."/>
        </authorList>
    </citation>
    <scope>NUCLEOTIDE SEQUENCE</scope>
    <source>
        <strain evidence="3">Duluth1</strain>
        <tissue evidence="3">Whole animal</tissue>
    </source>
</reference>
<evidence type="ECO:0000313" key="3">
    <source>
        <dbReference type="EMBL" id="KAH3873269.1"/>
    </source>
</evidence>
<evidence type="ECO:0000256" key="2">
    <source>
        <dbReference type="ARBA" id="ARBA00023136"/>
    </source>
</evidence>